<accession>A0A1W2A908</accession>
<name>A0A1W2A908_9HYPH</name>
<dbReference type="STRING" id="937218.SAMN06297251_10438"/>
<proteinExistence type="predicted"/>
<dbReference type="EMBL" id="FWXR01000004">
    <property type="protein sequence ID" value="SMC57063.1"/>
    <property type="molecule type" value="Genomic_DNA"/>
</dbReference>
<dbReference type="Proteomes" id="UP000192656">
    <property type="component" value="Unassembled WGS sequence"/>
</dbReference>
<keyword evidence="2" id="KW-1185">Reference proteome</keyword>
<gene>
    <name evidence="1" type="ORF">SAMN06297251_10438</name>
</gene>
<protein>
    <submittedName>
        <fullName evidence="1">Uncharacterized protein</fullName>
    </submittedName>
</protein>
<evidence type="ECO:0000313" key="2">
    <source>
        <dbReference type="Proteomes" id="UP000192656"/>
    </source>
</evidence>
<evidence type="ECO:0000313" key="1">
    <source>
        <dbReference type="EMBL" id="SMC57063.1"/>
    </source>
</evidence>
<dbReference type="AlphaFoldDB" id="A0A1W2A908"/>
<organism evidence="1 2">
    <name type="scientific">Fulvimarina manganoxydans</name>
    <dbReference type="NCBI Taxonomy" id="937218"/>
    <lineage>
        <taxon>Bacteria</taxon>
        <taxon>Pseudomonadati</taxon>
        <taxon>Pseudomonadota</taxon>
        <taxon>Alphaproteobacteria</taxon>
        <taxon>Hyphomicrobiales</taxon>
        <taxon>Aurantimonadaceae</taxon>
        <taxon>Fulvimarina</taxon>
    </lineage>
</organism>
<reference evidence="1 2" key="1">
    <citation type="submission" date="2017-04" db="EMBL/GenBank/DDBJ databases">
        <authorList>
            <person name="Afonso C.L."/>
            <person name="Miller P.J."/>
            <person name="Scott M.A."/>
            <person name="Spackman E."/>
            <person name="Goraichik I."/>
            <person name="Dimitrov K.M."/>
            <person name="Suarez D.L."/>
            <person name="Swayne D.E."/>
        </authorList>
    </citation>
    <scope>NUCLEOTIDE SEQUENCE [LARGE SCALE GENOMIC DNA]</scope>
    <source>
        <strain evidence="1 2">CGMCC 1.10972</strain>
    </source>
</reference>
<sequence>MNGNFGRRPRPAALEDCAVRALLAREIGGRLNRLTKGRIIGSRQALSMRLDISVKAVDELNAFVRNRGEIDTFSTARALVVAERLGVPVRLVVGEQDEVAA</sequence>